<dbReference type="CDD" id="cd06259">
    <property type="entry name" value="YdcF-like"/>
    <property type="match status" value="1"/>
</dbReference>
<evidence type="ECO:0000259" key="2">
    <source>
        <dbReference type="Pfam" id="PF02698"/>
    </source>
</evidence>
<dbReference type="HOGENOM" id="CLU_1203794_0_0_9"/>
<sequence>MININKIKNITQQKPLMTTLVMLLLVAILILTIFWDNLLTAIGKFLVAEEPLERDGSYILVLQGGIPDRIAHGVELHQDNYAENILMVESKSFTNYELMEQKQLDLPSSAEINKQAAMQMGIDDDQINIIPGKVDSTQQEAGKVAQYLSSNYHSEEDLKVILVTSRYHSKRAKLILQTELKEHDLTNIDIVSSPSHYDPYYPDEWWKNRRQARNTFMEYLKLINFYTFNF</sequence>
<dbReference type="AlphaFoldDB" id="B2A2S8"/>
<protein>
    <recommendedName>
        <fullName evidence="2">DUF218 domain-containing protein</fullName>
    </recommendedName>
</protein>
<accession>B2A2S8</accession>
<evidence type="ECO:0000256" key="1">
    <source>
        <dbReference type="SAM" id="Phobius"/>
    </source>
</evidence>
<evidence type="ECO:0000313" key="3">
    <source>
        <dbReference type="EMBL" id="ACB86296.1"/>
    </source>
</evidence>
<keyword evidence="1" id="KW-1133">Transmembrane helix</keyword>
<dbReference type="KEGG" id="nth:Nther_2745"/>
<keyword evidence="1" id="KW-0472">Membrane</keyword>
<dbReference type="InterPro" id="IPR014729">
    <property type="entry name" value="Rossmann-like_a/b/a_fold"/>
</dbReference>
<feature type="domain" description="DUF218" evidence="2">
    <location>
        <begin position="58"/>
        <end position="195"/>
    </location>
</feature>
<dbReference type="Pfam" id="PF02698">
    <property type="entry name" value="DUF218"/>
    <property type="match status" value="1"/>
</dbReference>
<proteinExistence type="predicted"/>
<keyword evidence="1" id="KW-0812">Transmembrane</keyword>
<dbReference type="RefSeq" id="WP_012449130.1">
    <property type="nucleotide sequence ID" value="NZ_CP144221.1"/>
</dbReference>
<name>B2A2S8_NATTJ</name>
<gene>
    <name evidence="3" type="ordered locus">Nther_2745</name>
</gene>
<organism evidence="3 4">
    <name type="scientific">Natranaerobius thermophilus (strain ATCC BAA-1301 / DSM 18059 / JW/NM-WN-LF)</name>
    <dbReference type="NCBI Taxonomy" id="457570"/>
    <lineage>
        <taxon>Bacteria</taxon>
        <taxon>Bacillati</taxon>
        <taxon>Bacillota</taxon>
        <taxon>Clostridia</taxon>
        <taxon>Natranaerobiales</taxon>
        <taxon>Natranaerobiaceae</taxon>
        <taxon>Natranaerobius</taxon>
    </lineage>
</organism>
<dbReference type="Proteomes" id="UP000001683">
    <property type="component" value="Chromosome"/>
</dbReference>
<dbReference type="EMBL" id="CP001034">
    <property type="protein sequence ID" value="ACB86296.1"/>
    <property type="molecule type" value="Genomic_DNA"/>
</dbReference>
<dbReference type="Gene3D" id="3.40.50.620">
    <property type="entry name" value="HUPs"/>
    <property type="match status" value="1"/>
</dbReference>
<reference evidence="3 4" key="1">
    <citation type="submission" date="2008-04" db="EMBL/GenBank/DDBJ databases">
        <title>Complete sequence of chromosome of Natranaerobius thermophilus JW/NM-WN-LF.</title>
        <authorList>
            <consortium name="US DOE Joint Genome Institute"/>
            <person name="Copeland A."/>
            <person name="Lucas S."/>
            <person name="Lapidus A."/>
            <person name="Glavina del Rio T."/>
            <person name="Dalin E."/>
            <person name="Tice H."/>
            <person name="Bruce D."/>
            <person name="Goodwin L."/>
            <person name="Pitluck S."/>
            <person name="Chertkov O."/>
            <person name="Brettin T."/>
            <person name="Detter J.C."/>
            <person name="Han C."/>
            <person name="Kuske C.R."/>
            <person name="Schmutz J."/>
            <person name="Larimer F."/>
            <person name="Land M."/>
            <person name="Hauser L."/>
            <person name="Kyrpides N."/>
            <person name="Lykidis A."/>
            <person name="Mesbah N.M."/>
            <person name="Wiegel J."/>
        </authorList>
    </citation>
    <scope>NUCLEOTIDE SEQUENCE [LARGE SCALE GENOMIC DNA]</scope>
    <source>
        <strain evidence="4">ATCC BAA-1301 / DSM 18059 / JW/NM-WN-LF</strain>
    </source>
</reference>
<dbReference type="InterPro" id="IPR003848">
    <property type="entry name" value="DUF218"/>
</dbReference>
<dbReference type="eggNOG" id="COG1434">
    <property type="taxonomic scope" value="Bacteria"/>
</dbReference>
<evidence type="ECO:0000313" key="4">
    <source>
        <dbReference type="Proteomes" id="UP000001683"/>
    </source>
</evidence>
<feature type="transmembrane region" description="Helical" evidence="1">
    <location>
        <begin position="16"/>
        <end position="35"/>
    </location>
</feature>
<reference evidence="3 4" key="2">
    <citation type="journal article" date="2011" name="J. Bacteriol.">
        <title>Complete genome sequence of the anaerobic, halophilic alkalithermophile Natranaerobius thermophilus JW/NM-WN-LF.</title>
        <authorList>
            <person name="Zhao B."/>
            <person name="Mesbah N.M."/>
            <person name="Dalin E."/>
            <person name="Goodwin L."/>
            <person name="Nolan M."/>
            <person name="Pitluck S."/>
            <person name="Chertkov O."/>
            <person name="Brettin T.S."/>
            <person name="Han J."/>
            <person name="Larimer F.W."/>
            <person name="Land M.L."/>
            <person name="Hauser L."/>
            <person name="Kyrpides N."/>
            <person name="Wiegel J."/>
        </authorList>
    </citation>
    <scope>NUCLEOTIDE SEQUENCE [LARGE SCALE GENOMIC DNA]</scope>
    <source>
        <strain evidence="4">ATCC BAA-1301 / DSM 18059 / JW/NM-WN-LF</strain>
    </source>
</reference>
<keyword evidence="4" id="KW-1185">Reference proteome</keyword>
<dbReference type="InParanoid" id="B2A2S8"/>